<protein>
    <submittedName>
        <fullName evidence="3">Uncharacterized protein</fullName>
    </submittedName>
</protein>
<reference evidence="3" key="1">
    <citation type="submission" date="2024-07" db="EMBL/GenBank/DDBJ databases">
        <authorList>
            <person name="fu j."/>
        </authorList>
    </citation>
    <scope>NUCLEOTIDE SEQUENCE</scope>
    <source>
        <strain evidence="3">P10A9</strain>
    </source>
</reference>
<dbReference type="KEGG" id="spue:AB5L97_17960"/>
<proteinExistence type="predicted"/>
<dbReference type="EMBL" id="CP163302">
    <property type="protein sequence ID" value="XDP45126.1"/>
    <property type="molecule type" value="Genomic_DNA"/>
</dbReference>
<organism evidence="3">
    <name type="scientific">Sinomonas puerhi</name>
    <dbReference type="NCBI Taxonomy" id="3238584"/>
    <lineage>
        <taxon>Bacteria</taxon>
        <taxon>Bacillati</taxon>
        <taxon>Actinomycetota</taxon>
        <taxon>Actinomycetes</taxon>
        <taxon>Micrococcales</taxon>
        <taxon>Micrococcaceae</taxon>
        <taxon>Sinomonas</taxon>
    </lineage>
</organism>
<gene>
    <name evidence="3" type="ORF">AB5L97_17960</name>
</gene>
<dbReference type="RefSeq" id="WP_369045704.1">
    <property type="nucleotide sequence ID" value="NZ_CP163302.1"/>
</dbReference>
<name>A0AB39L2M1_9MICC</name>
<keyword evidence="1" id="KW-0175">Coiled coil</keyword>
<accession>A0AB39L2M1</accession>
<feature type="region of interest" description="Disordered" evidence="2">
    <location>
        <begin position="118"/>
        <end position="154"/>
    </location>
</feature>
<feature type="compositionally biased region" description="Low complexity" evidence="2">
    <location>
        <begin position="137"/>
        <end position="154"/>
    </location>
</feature>
<evidence type="ECO:0000313" key="3">
    <source>
        <dbReference type="EMBL" id="XDP45126.1"/>
    </source>
</evidence>
<feature type="coiled-coil region" evidence="1">
    <location>
        <begin position="13"/>
        <end position="40"/>
    </location>
</feature>
<evidence type="ECO:0000256" key="1">
    <source>
        <dbReference type="SAM" id="Coils"/>
    </source>
</evidence>
<dbReference type="AlphaFoldDB" id="A0AB39L2M1"/>
<evidence type="ECO:0000256" key="2">
    <source>
        <dbReference type="SAM" id="MobiDB-lite"/>
    </source>
</evidence>
<sequence length="154" mass="14597">MTGTTCGHDEAELRAAATQLAKAQDEVDEARASLGRAEAVEWGGPAAAAFGTSTAAIAARLAALAAGLAGLAMVAAALQADSAACSGLPGVRGPVGAPASGPAWLVAGRPVGPIAPLPAPTPALRLETPSGPAFTRGSAGPSAGPGPADGAACR</sequence>